<dbReference type="NCBIfam" id="TIGR03519">
    <property type="entry name" value="T9SS_PorP_fam"/>
    <property type="match status" value="1"/>
</dbReference>
<evidence type="ECO:0000313" key="2">
    <source>
        <dbReference type="EMBL" id="MDT7829791.1"/>
    </source>
</evidence>
<proteinExistence type="predicted"/>
<dbReference type="Proteomes" id="UP001250656">
    <property type="component" value="Unassembled WGS sequence"/>
</dbReference>
<organism evidence="2 3">
    <name type="scientific">Pricia mediterranea</name>
    <dbReference type="NCBI Taxonomy" id="3076079"/>
    <lineage>
        <taxon>Bacteria</taxon>
        <taxon>Pseudomonadati</taxon>
        <taxon>Bacteroidota</taxon>
        <taxon>Flavobacteriia</taxon>
        <taxon>Flavobacteriales</taxon>
        <taxon>Flavobacteriaceae</taxon>
        <taxon>Pricia</taxon>
    </lineage>
</organism>
<reference evidence="2 3" key="1">
    <citation type="submission" date="2023-09" db="EMBL/GenBank/DDBJ databases">
        <title>Novel taxa isolated from Blanes Bay.</title>
        <authorList>
            <person name="Rey-Velasco X."/>
            <person name="Lucena T."/>
        </authorList>
    </citation>
    <scope>NUCLEOTIDE SEQUENCE [LARGE SCALE GENOMIC DNA]</scope>
    <source>
        <strain evidence="2 3">S334</strain>
    </source>
</reference>
<dbReference type="EMBL" id="JAVTTP010000001">
    <property type="protein sequence ID" value="MDT7829791.1"/>
    <property type="molecule type" value="Genomic_DNA"/>
</dbReference>
<name>A0ABU3L7S6_9FLAO</name>
<evidence type="ECO:0000256" key="1">
    <source>
        <dbReference type="SAM" id="SignalP"/>
    </source>
</evidence>
<dbReference type="InterPro" id="IPR019861">
    <property type="entry name" value="PorP/SprF_Bacteroidetes"/>
</dbReference>
<accession>A0ABU3L7S6</accession>
<keyword evidence="1" id="KW-0732">Signal</keyword>
<feature type="signal peptide" evidence="1">
    <location>
        <begin position="1"/>
        <end position="20"/>
    </location>
</feature>
<dbReference type="RefSeq" id="WP_314015976.1">
    <property type="nucleotide sequence ID" value="NZ_JAVTTP010000001.1"/>
</dbReference>
<keyword evidence="3" id="KW-1185">Reference proteome</keyword>
<feature type="chain" id="PRO_5045056810" evidence="1">
    <location>
        <begin position="21"/>
        <end position="315"/>
    </location>
</feature>
<evidence type="ECO:0000313" key="3">
    <source>
        <dbReference type="Proteomes" id="UP001250656"/>
    </source>
</evidence>
<sequence length="315" mass="34775">MKKLLLIFFCTIASVSELVAQQDAQYTQYMYNTVAINPAYAGSRGALSIAALHRSQWLGLDGAPRTQTLNVHSPVSKTVGLGLSVVNDEIGNGTNQETFFDGVFSYTITLSREQRLSFGVKAGGHLLNVDFNKLANYDAEAANVGLSNIDQRFSPNFGAGVYYYATNFYAGLSIPNFLSTKHFDDSASGTSFLAEERLNFYFMTGYIFEPSQRLKFKPALLVKAVNGAPLQVDVSANFLLNEKFKLGAAYRWDAAVSALFGFQLNDKLLLGLAYDRETTELGGTRFNDGSFEILLRYELDTFYGGSGRPGRPRFF</sequence>
<protein>
    <submittedName>
        <fullName evidence="2">Type IX secretion system membrane protein PorP/SprF</fullName>
    </submittedName>
</protein>
<gene>
    <name evidence="2" type="ORF">RQM65_14040</name>
</gene>
<comment type="caution">
    <text evidence="2">The sequence shown here is derived from an EMBL/GenBank/DDBJ whole genome shotgun (WGS) entry which is preliminary data.</text>
</comment>
<dbReference type="Pfam" id="PF11751">
    <property type="entry name" value="PorP_SprF"/>
    <property type="match status" value="1"/>
</dbReference>